<organism evidence="1 2">
    <name type="scientific">Rangifer tarandus platyrhynchus</name>
    <name type="common">Svalbard reindeer</name>
    <dbReference type="NCBI Taxonomy" id="3082113"/>
    <lineage>
        <taxon>Eukaryota</taxon>
        <taxon>Metazoa</taxon>
        <taxon>Chordata</taxon>
        <taxon>Craniata</taxon>
        <taxon>Vertebrata</taxon>
        <taxon>Euteleostomi</taxon>
        <taxon>Mammalia</taxon>
        <taxon>Eutheria</taxon>
        <taxon>Laurasiatheria</taxon>
        <taxon>Artiodactyla</taxon>
        <taxon>Ruminantia</taxon>
        <taxon>Pecora</taxon>
        <taxon>Cervidae</taxon>
        <taxon>Odocoileinae</taxon>
        <taxon>Rangifer</taxon>
    </lineage>
</organism>
<name>A0ACB0FHR4_RANTA</name>
<dbReference type="EMBL" id="OX596090">
    <property type="protein sequence ID" value="CAI9711764.1"/>
    <property type="molecule type" value="Genomic_DNA"/>
</dbReference>
<reference evidence="1" key="1">
    <citation type="submission" date="2023-05" db="EMBL/GenBank/DDBJ databases">
        <authorList>
            <consortium name="ELIXIR-Norway"/>
        </authorList>
    </citation>
    <scope>NUCLEOTIDE SEQUENCE</scope>
</reference>
<gene>
    <name evidence="1" type="ORF">MRATA1EN3_LOCUS22977</name>
</gene>
<proteinExistence type="predicted"/>
<evidence type="ECO:0000313" key="1">
    <source>
        <dbReference type="EMBL" id="CAI9711764.1"/>
    </source>
</evidence>
<dbReference type="Proteomes" id="UP001162501">
    <property type="component" value="Chromosome 6"/>
</dbReference>
<protein>
    <submittedName>
        <fullName evidence="1">Uncharacterized protein</fullName>
    </submittedName>
</protein>
<evidence type="ECO:0000313" key="2">
    <source>
        <dbReference type="Proteomes" id="UP001162501"/>
    </source>
</evidence>
<sequence length="154" mass="16190">MVHTPAVRACRHWSPQGGLDQTHLARWAQQLTLSTEKIVKNNKTNIINKHPPVYTTLACTLRQAGAVPVLGGGGGGQGTRHSRGTSHVLAQAYFTWMWLRILPTPLTCADTAGPTGTWRPTEDGAASEASTNHTCDGGLGAATRAAGPSVTSPT</sequence>
<accession>A0ACB0FHR4</accession>